<reference evidence="2" key="1">
    <citation type="submission" date="2022-03" db="EMBL/GenBank/DDBJ databases">
        <title>Sea Food Isolates.</title>
        <authorList>
            <person name="Li C."/>
        </authorList>
    </citation>
    <scope>NUCLEOTIDE SEQUENCE</scope>
    <source>
        <strain evidence="2">19NY04SH05-1</strain>
    </source>
</reference>
<proteinExistence type="predicted"/>
<dbReference type="EMBL" id="CP095328">
    <property type="protein sequence ID" value="XAG40253.1"/>
    <property type="molecule type" value="Genomic_DNA"/>
</dbReference>
<dbReference type="InterPro" id="IPR029492">
    <property type="entry name" value="DUF4435"/>
</dbReference>
<evidence type="ECO:0000313" key="2">
    <source>
        <dbReference type="EMBL" id="XAG40253.1"/>
    </source>
</evidence>
<dbReference type="RefSeq" id="WP_354688329.1">
    <property type="nucleotide sequence ID" value="NZ_CP095328.1"/>
</dbReference>
<dbReference type="AlphaFoldDB" id="A0AAU6T591"/>
<feature type="domain" description="DUF4435" evidence="1">
    <location>
        <begin position="23"/>
        <end position="235"/>
    </location>
</feature>
<organism evidence="2">
    <name type="scientific">Aeromonas sp. 19NY04SH05-1</name>
    <dbReference type="NCBI Taxonomy" id="2920537"/>
    <lineage>
        <taxon>Bacteria</taxon>
        <taxon>Pseudomonadati</taxon>
        <taxon>Pseudomonadota</taxon>
        <taxon>Gammaproteobacteria</taxon>
        <taxon>Aeromonadales</taxon>
        <taxon>Aeromonadaceae</taxon>
        <taxon>Aeromonas</taxon>
    </lineage>
</organism>
<name>A0AAU6T591_9GAMM</name>
<protein>
    <submittedName>
        <fullName evidence="2">DUF4435 domain-containing protein</fullName>
    </submittedName>
</protein>
<gene>
    <name evidence="2" type="ORF">MRK42_14755</name>
</gene>
<dbReference type="Pfam" id="PF14491">
    <property type="entry name" value="DUF4435"/>
    <property type="match status" value="1"/>
</dbReference>
<accession>A0AAU6T591</accession>
<sequence>MNSLSYSMEAQNILNLFYNTNYVVYVEGKDDIPFWENLFCKFTTLMVEIQDVGSCNELNKYIDRIISGELSSVIVACDSDFTLFEQYKSHPKIIRTFGHSIENTLISEQTITKVIQSLGRIPNKNVPKEDILNWLNHIDSSTYKLTMLEIFNYVNKCGLSILGDNCSKLTVSRTSPTLCPEKIDALLDSFNINIDSDFQTKTNHILHSKNMRLFNYLRGHFLFSATLKFITSEVRKYDGKISLSKDALFTALLLAFETSLNSSHNEFQYYRSCFEQIEPINQCA</sequence>
<evidence type="ECO:0000259" key="1">
    <source>
        <dbReference type="Pfam" id="PF14491"/>
    </source>
</evidence>